<feature type="transmembrane region" description="Helical" evidence="1">
    <location>
        <begin position="54"/>
        <end position="76"/>
    </location>
</feature>
<gene>
    <name evidence="2" type="ORF">L596_016485</name>
</gene>
<accession>A0A4U5NI35</accession>
<dbReference type="EMBL" id="AZBU02000004">
    <property type="protein sequence ID" value="TKR82807.1"/>
    <property type="molecule type" value="Genomic_DNA"/>
</dbReference>
<dbReference type="OrthoDB" id="1728974at2759"/>
<keyword evidence="1" id="KW-1133">Transmembrane helix</keyword>
<reference evidence="2 3" key="1">
    <citation type="journal article" date="2015" name="Genome Biol.">
        <title>Comparative genomics of Steinernema reveals deeply conserved gene regulatory networks.</title>
        <authorList>
            <person name="Dillman A.R."/>
            <person name="Macchietto M."/>
            <person name="Porter C.F."/>
            <person name="Rogers A."/>
            <person name="Williams B."/>
            <person name="Antoshechkin I."/>
            <person name="Lee M.M."/>
            <person name="Goodwin Z."/>
            <person name="Lu X."/>
            <person name="Lewis E.E."/>
            <person name="Goodrich-Blair H."/>
            <person name="Stock S.P."/>
            <person name="Adams B.J."/>
            <person name="Sternberg P.W."/>
            <person name="Mortazavi A."/>
        </authorList>
    </citation>
    <scope>NUCLEOTIDE SEQUENCE [LARGE SCALE GENOMIC DNA]</scope>
    <source>
        <strain evidence="2 3">ALL</strain>
    </source>
</reference>
<evidence type="ECO:0000256" key="1">
    <source>
        <dbReference type="SAM" id="Phobius"/>
    </source>
</evidence>
<evidence type="ECO:0000313" key="2">
    <source>
        <dbReference type="EMBL" id="TKR82807.1"/>
    </source>
</evidence>
<reference evidence="2 3" key="2">
    <citation type="journal article" date="2019" name="G3 (Bethesda)">
        <title>Hybrid Assembly of the Genome of the Entomopathogenic Nematode Steinernema carpocapsae Identifies the X-Chromosome.</title>
        <authorList>
            <person name="Serra L."/>
            <person name="Macchietto M."/>
            <person name="Macias-Munoz A."/>
            <person name="McGill C.J."/>
            <person name="Rodriguez I.M."/>
            <person name="Rodriguez B."/>
            <person name="Murad R."/>
            <person name="Mortazavi A."/>
        </authorList>
    </citation>
    <scope>NUCLEOTIDE SEQUENCE [LARGE SCALE GENOMIC DNA]</scope>
    <source>
        <strain evidence="2 3">ALL</strain>
    </source>
</reference>
<keyword evidence="1" id="KW-0812">Transmembrane</keyword>
<protein>
    <submittedName>
        <fullName evidence="2">Uncharacterized protein</fullName>
    </submittedName>
</protein>
<organism evidence="2 3">
    <name type="scientific">Steinernema carpocapsae</name>
    <name type="common">Entomopathogenic nematode</name>
    <dbReference type="NCBI Taxonomy" id="34508"/>
    <lineage>
        <taxon>Eukaryota</taxon>
        <taxon>Metazoa</taxon>
        <taxon>Ecdysozoa</taxon>
        <taxon>Nematoda</taxon>
        <taxon>Chromadorea</taxon>
        <taxon>Rhabditida</taxon>
        <taxon>Tylenchina</taxon>
        <taxon>Panagrolaimomorpha</taxon>
        <taxon>Strongyloidoidea</taxon>
        <taxon>Steinernematidae</taxon>
        <taxon>Steinernema</taxon>
    </lineage>
</organism>
<dbReference type="Proteomes" id="UP000298663">
    <property type="component" value="Unassembled WGS sequence"/>
</dbReference>
<comment type="caution">
    <text evidence="2">The sequence shown here is derived from an EMBL/GenBank/DDBJ whole genome shotgun (WGS) entry which is preliminary data.</text>
</comment>
<dbReference type="AlphaFoldDB" id="A0A4U5NI35"/>
<name>A0A4U5NI35_STECR</name>
<evidence type="ECO:0000313" key="3">
    <source>
        <dbReference type="Proteomes" id="UP000298663"/>
    </source>
</evidence>
<keyword evidence="3" id="KW-1185">Reference proteome</keyword>
<proteinExistence type="predicted"/>
<keyword evidence="1" id="KW-0472">Membrane</keyword>
<sequence length="110" mass="12906">MNKKFVRNFDELKTVDGELCPTFVDAARKMGLMTNKRMAFDYGRRHSNRNAYQHPTFVCVNWCFALLLILNSYGIYTGKKCTTAEERQMSRKKHELYFIFVQFSVTTTAN</sequence>